<name>A0ABT8J6N3_9BACL</name>
<dbReference type="RefSeq" id="WP_301245404.1">
    <property type="nucleotide sequence ID" value="NZ_JAROCD010000003.1"/>
</dbReference>
<gene>
    <name evidence="1" type="ORF">P5G61_05920</name>
</gene>
<protein>
    <recommendedName>
        <fullName evidence="3">Apea-like HEPN domain-containing protein</fullName>
    </recommendedName>
</protein>
<evidence type="ECO:0000313" key="2">
    <source>
        <dbReference type="Proteomes" id="UP001174205"/>
    </source>
</evidence>
<sequence>MIDQKVLTELSEEFKRLIPNFPTEFNFLRLDEFKLVVEHRETKVTVAVNYSYIIPGHNLYSNIGRVLTSFKKEIIERENNFLTIYRDCGFHDKKQSYSEFLITYDSLFYFDTSFVEHYFIGEVSVEVSEPSSLYRLIFNCFAKDKGFGDEWENHKTVKLKGCKFADQEKTLQQILFLIAKYHAPEYEFIADYPTIVPYTPHGEDTKWNDPEDKLDNSEFDKFLYTPVKYTEPVSLYNKAKKLEDPILYYRVLEYFFIINKKLEIKKSIESYNNADNINAFIIEMSALYRKEESELMRNLLGNLEGIGHLIDYAKQKGLVNSLDMNTFSTKLYEYRNSVVHSKYDTKFKINVPIIEIFHPESNDRYWIEVLRRLAEKVIVQFC</sequence>
<keyword evidence="2" id="KW-1185">Reference proteome</keyword>
<dbReference type="EMBL" id="JAROCD010000003">
    <property type="protein sequence ID" value="MDN4600755.1"/>
    <property type="molecule type" value="Genomic_DNA"/>
</dbReference>
<reference evidence="1" key="1">
    <citation type="submission" date="2023-03" db="EMBL/GenBank/DDBJ databases">
        <title>MT1 and MT2 Draft Genomes of Novel Species.</title>
        <authorList>
            <person name="Venkateswaran K."/>
        </authorList>
    </citation>
    <scope>NUCLEOTIDE SEQUENCE</scope>
    <source>
        <strain evidence="1">F6_3S_P_1C</strain>
    </source>
</reference>
<evidence type="ECO:0000313" key="1">
    <source>
        <dbReference type="EMBL" id="MDN4600755.1"/>
    </source>
</evidence>
<accession>A0ABT8J6N3</accession>
<organism evidence="1 2">
    <name type="scientific">Paenibacillus vandeheii</name>
    <dbReference type="NCBI Taxonomy" id="3035917"/>
    <lineage>
        <taxon>Bacteria</taxon>
        <taxon>Bacillati</taxon>
        <taxon>Bacillota</taxon>
        <taxon>Bacilli</taxon>
        <taxon>Bacillales</taxon>
        <taxon>Paenibacillaceae</taxon>
        <taxon>Paenibacillus</taxon>
    </lineage>
</organism>
<evidence type="ECO:0008006" key="3">
    <source>
        <dbReference type="Google" id="ProtNLM"/>
    </source>
</evidence>
<proteinExistence type="predicted"/>
<dbReference type="Proteomes" id="UP001174205">
    <property type="component" value="Unassembled WGS sequence"/>
</dbReference>
<comment type="caution">
    <text evidence="1">The sequence shown here is derived from an EMBL/GenBank/DDBJ whole genome shotgun (WGS) entry which is preliminary data.</text>
</comment>